<evidence type="ECO:0000259" key="4">
    <source>
        <dbReference type="PROSITE" id="PS51779"/>
    </source>
</evidence>
<dbReference type="AlphaFoldDB" id="A0A1G2F9U2"/>
<organism evidence="5 6">
    <name type="scientific">Candidatus Portnoybacteria bacterium RBG_19FT_COMBO_36_7</name>
    <dbReference type="NCBI Taxonomy" id="1801992"/>
    <lineage>
        <taxon>Bacteria</taxon>
        <taxon>Candidatus Portnoyibacteriota</taxon>
    </lineage>
</organism>
<keyword evidence="3" id="KW-1133">Transmembrane helix</keyword>
<keyword evidence="2 3" id="KW-0472">Membrane</keyword>
<name>A0A1G2F9U2_9BACT</name>
<gene>
    <name evidence="5" type="ORF">A2Y98_03150</name>
</gene>
<evidence type="ECO:0000313" key="6">
    <source>
        <dbReference type="Proteomes" id="UP000179099"/>
    </source>
</evidence>
<feature type="transmembrane region" description="Helical" evidence="3">
    <location>
        <begin position="20"/>
        <end position="42"/>
    </location>
</feature>
<dbReference type="EMBL" id="MHMW01000012">
    <property type="protein sequence ID" value="OGZ34378.1"/>
    <property type="molecule type" value="Genomic_DNA"/>
</dbReference>
<dbReference type="PROSITE" id="PS51779">
    <property type="entry name" value="POTRA"/>
    <property type="match status" value="1"/>
</dbReference>
<proteinExistence type="predicted"/>
<reference evidence="5 6" key="1">
    <citation type="journal article" date="2016" name="Nat. Commun.">
        <title>Thousands of microbial genomes shed light on interconnected biogeochemical processes in an aquifer system.</title>
        <authorList>
            <person name="Anantharaman K."/>
            <person name="Brown C.T."/>
            <person name="Hug L.A."/>
            <person name="Sharon I."/>
            <person name="Castelle C.J."/>
            <person name="Probst A.J."/>
            <person name="Thomas B.C."/>
            <person name="Singh A."/>
            <person name="Wilkins M.J."/>
            <person name="Karaoz U."/>
            <person name="Brodie E.L."/>
            <person name="Williams K.H."/>
            <person name="Hubbard S.S."/>
            <person name="Banfield J.F."/>
        </authorList>
    </citation>
    <scope>NUCLEOTIDE SEQUENCE [LARGE SCALE GENOMIC DNA]</scope>
</reference>
<sequence length="291" mass="32826">MKIHRYKKKSLRTNKKNKFFLKLFLLSIFFIFLAGGILYLLIFSGIFNINKVSVSGAKATGSETIERIAAEILSGKIFDRIPKNNPIFLPANQIEQSIIDNFPRVKSVILVKNIKEHTLAINISERETAAIWCQVLPVSPEVSSSTIQTSETVNLPSPENCFFIDQNGFIFGEAPILSGGALATVYEEGIRELKIKNNVSSPKILEFILEAKRLLVAVNLNLTDFIIKSQSVGELEIVTPEGWLIYLSVSYSPASQINALKRVLQEEIKENRSRLEYIDLRVSNRAYYKLK</sequence>
<dbReference type="InterPro" id="IPR034746">
    <property type="entry name" value="POTRA"/>
</dbReference>
<comment type="caution">
    <text evidence="5">The sequence shown here is derived from an EMBL/GenBank/DDBJ whole genome shotgun (WGS) entry which is preliminary data.</text>
</comment>
<dbReference type="STRING" id="1801992.A2Y98_03150"/>
<accession>A0A1G2F9U2</accession>
<dbReference type="GO" id="GO:0016020">
    <property type="term" value="C:membrane"/>
    <property type="evidence" value="ECO:0007669"/>
    <property type="project" value="UniProtKB-SubCell"/>
</dbReference>
<evidence type="ECO:0000256" key="2">
    <source>
        <dbReference type="ARBA" id="ARBA00023136"/>
    </source>
</evidence>
<evidence type="ECO:0000256" key="1">
    <source>
        <dbReference type="ARBA" id="ARBA00004370"/>
    </source>
</evidence>
<evidence type="ECO:0000256" key="3">
    <source>
        <dbReference type="SAM" id="Phobius"/>
    </source>
</evidence>
<keyword evidence="3" id="KW-0812">Transmembrane</keyword>
<protein>
    <recommendedName>
        <fullName evidence="4">POTRA domain-containing protein</fullName>
    </recommendedName>
</protein>
<evidence type="ECO:0000313" key="5">
    <source>
        <dbReference type="EMBL" id="OGZ34378.1"/>
    </source>
</evidence>
<feature type="domain" description="POTRA" evidence="4">
    <location>
        <begin position="47"/>
        <end position="126"/>
    </location>
</feature>
<dbReference type="Proteomes" id="UP000179099">
    <property type="component" value="Unassembled WGS sequence"/>
</dbReference>
<comment type="subcellular location">
    <subcellularLocation>
        <location evidence="1">Membrane</location>
    </subcellularLocation>
</comment>